<accession>A0A3L6EW18</accession>
<keyword evidence="3" id="KW-0378">Hydrolase</keyword>
<reference evidence="6" key="1">
    <citation type="journal article" date="2018" name="Nat. Genet.">
        <title>Extensive intraspecific gene order and gene structural variations between Mo17 and other maize genomes.</title>
        <authorList>
            <person name="Sun S."/>
            <person name="Zhou Y."/>
            <person name="Chen J."/>
            <person name="Shi J."/>
            <person name="Zhao H."/>
            <person name="Zhao H."/>
            <person name="Song W."/>
            <person name="Zhang M."/>
            <person name="Cui Y."/>
            <person name="Dong X."/>
            <person name="Liu H."/>
            <person name="Ma X."/>
            <person name="Jiao Y."/>
            <person name="Wang B."/>
            <person name="Wei X."/>
            <person name="Stein J.C."/>
            <person name="Glaubitz J.C."/>
            <person name="Lu F."/>
            <person name="Yu G."/>
            <person name="Liang C."/>
            <person name="Fengler K."/>
            <person name="Li B."/>
            <person name="Rafalski A."/>
            <person name="Schnable P.S."/>
            <person name="Ware D.H."/>
            <person name="Buckler E.S."/>
            <person name="Lai J."/>
        </authorList>
    </citation>
    <scope>NUCLEOTIDE SEQUENCE [LARGE SCALE GENOMIC DNA]</scope>
    <source>
        <tissue evidence="6">Seedling</tissue>
    </source>
</reference>
<keyword evidence="2" id="KW-0645">Protease</keyword>
<gene>
    <name evidence="6" type="ORF">Zm00014a_028372</name>
</gene>
<dbReference type="Pfam" id="PF02902">
    <property type="entry name" value="Peptidase_C48"/>
    <property type="match status" value="1"/>
</dbReference>
<evidence type="ECO:0000256" key="3">
    <source>
        <dbReference type="ARBA" id="ARBA00022801"/>
    </source>
</evidence>
<dbReference type="EMBL" id="NCVQ01000005">
    <property type="protein sequence ID" value="PWZ25166.1"/>
    <property type="molecule type" value="Genomic_DNA"/>
</dbReference>
<dbReference type="GO" id="GO:0008234">
    <property type="term" value="F:cysteine-type peptidase activity"/>
    <property type="evidence" value="ECO:0007669"/>
    <property type="project" value="UniProtKB-KW"/>
</dbReference>
<evidence type="ECO:0000259" key="5">
    <source>
        <dbReference type="Pfam" id="PF02902"/>
    </source>
</evidence>
<name>A0A3L6EW18_MAIZE</name>
<sequence>MDKNWLSGGALLSASRSSRRQASRMVAMMHGLRTMFVAHNSKSWAHRDEQSTAFSSTSTSVSPNIRAARYHVLFPCLSIPHPCGYYASVLMAPYNLVEVAVLDSLLSKENLENNMYKKTQRGAKPLIGCDLILRRQAQLAQIRAVVAVAFLASPSATVVIDDKGSDDGSILQLSSIANFIVSHCSSGLDSDTQRRWCSGSGTARRLRAATARCRAPTGSAINTMDTLQEAPSDPHGIILFALFCKEDEEKELNIPVIKENGCGCLQKQSVVIYSTKFARVQAGPVDFDFTGRPLGLRVEQRLNITTHQDDWVPAFERRMGDLALIDFIKEIPCEPRVEVVLIDDAFVERKSMECLFQPNAYLGDEVFIPINIQETHWYLAVINARNMEIQVLDSLGTSQDRKDLTDSIKGLQRQIDMISQLKELKDHRWPDLQVASRTLKEIEMTYAKQTDRYKHMSYKRFTEAIIMASKKYKIAYNKKRYVWAKDIFKWEHIIRNGVPIDLRGYFLRTTFSAV</sequence>
<dbReference type="SUPFAM" id="SSF54001">
    <property type="entry name" value="Cysteine proteinases"/>
    <property type="match status" value="1"/>
</dbReference>
<comment type="similarity">
    <text evidence="1">Belongs to the peptidase C48 family.</text>
</comment>
<dbReference type="InterPro" id="IPR003653">
    <property type="entry name" value="Peptidase_C48_C"/>
</dbReference>
<dbReference type="PANTHER" id="PTHR12606">
    <property type="entry name" value="SENTRIN/SUMO-SPECIFIC PROTEASE"/>
    <property type="match status" value="1"/>
</dbReference>
<dbReference type="Proteomes" id="UP000251960">
    <property type="component" value="Chromosome 4"/>
</dbReference>
<dbReference type="AlphaFoldDB" id="A0A3L6EW18"/>
<dbReference type="GO" id="GO:0006508">
    <property type="term" value="P:proteolysis"/>
    <property type="evidence" value="ECO:0007669"/>
    <property type="project" value="UniProtKB-KW"/>
</dbReference>
<proteinExistence type="inferred from homology"/>
<protein>
    <recommendedName>
        <fullName evidence="5">Ubiquitin-like protease family profile domain-containing protein</fullName>
    </recommendedName>
</protein>
<evidence type="ECO:0000256" key="2">
    <source>
        <dbReference type="ARBA" id="ARBA00022670"/>
    </source>
</evidence>
<dbReference type="PANTHER" id="PTHR12606:SF155">
    <property type="entry name" value="OS04G0316900 PROTEIN"/>
    <property type="match status" value="1"/>
</dbReference>
<organism evidence="6">
    <name type="scientific">Zea mays</name>
    <name type="common">Maize</name>
    <dbReference type="NCBI Taxonomy" id="4577"/>
    <lineage>
        <taxon>Eukaryota</taxon>
        <taxon>Viridiplantae</taxon>
        <taxon>Streptophyta</taxon>
        <taxon>Embryophyta</taxon>
        <taxon>Tracheophyta</taxon>
        <taxon>Spermatophyta</taxon>
        <taxon>Magnoliopsida</taxon>
        <taxon>Liliopsida</taxon>
        <taxon>Poales</taxon>
        <taxon>Poaceae</taxon>
        <taxon>PACMAD clade</taxon>
        <taxon>Panicoideae</taxon>
        <taxon>Andropogonodae</taxon>
        <taxon>Andropogoneae</taxon>
        <taxon>Tripsacinae</taxon>
        <taxon>Zea</taxon>
    </lineage>
</organism>
<keyword evidence="4" id="KW-0788">Thiol protease</keyword>
<comment type="caution">
    <text evidence="6">The sequence shown here is derived from an EMBL/GenBank/DDBJ whole genome shotgun (WGS) entry which is preliminary data.</text>
</comment>
<dbReference type="Gene3D" id="3.40.395.10">
    <property type="entry name" value="Adenoviral Proteinase, Chain A"/>
    <property type="match status" value="1"/>
</dbReference>
<evidence type="ECO:0000313" key="6">
    <source>
        <dbReference type="EMBL" id="PWZ25166.1"/>
    </source>
</evidence>
<dbReference type="InterPro" id="IPR038765">
    <property type="entry name" value="Papain-like_cys_pep_sf"/>
</dbReference>
<dbReference type="ExpressionAtlas" id="A0A3L6EW18">
    <property type="expression patterns" value="baseline and differential"/>
</dbReference>
<evidence type="ECO:0000256" key="1">
    <source>
        <dbReference type="ARBA" id="ARBA00005234"/>
    </source>
</evidence>
<feature type="domain" description="Ubiquitin-like protease family profile" evidence="5">
    <location>
        <begin position="365"/>
        <end position="416"/>
    </location>
</feature>
<evidence type="ECO:0000256" key="4">
    <source>
        <dbReference type="ARBA" id="ARBA00022807"/>
    </source>
</evidence>